<evidence type="ECO:0000256" key="4">
    <source>
        <dbReference type="ARBA" id="ARBA00023163"/>
    </source>
</evidence>
<keyword evidence="1 5" id="KW-0597">Phosphoprotein</keyword>
<dbReference type="GO" id="GO:0006355">
    <property type="term" value="P:regulation of DNA-templated transcription"/>
    <property type="evidence" value="ECO:0007669"/>
    <property type="project" value="InterPro"/>
</dbReference>
<dbReference type="PANTHER" id="PTHR43214:SF24">
    <property type="entry name" value="TRANSCRIPTIONAL REGULATORY PROTEIN NARL-RELATED"/>
    <property type="match status" value="1"/>
</dbReference>
<dbReference type="Pfam" id="PF00072">
    <property type="entry name" value="Response_reg"/>
    <property type="match status" value="1"/>
</dbReference>
<evidence type="ECO:0000256" key="3">
    <source>
        <dbReference type="ARBA" id="ARBA00023125"/>
    </source>
</evidence>
<dbReference type="PANTHER" id="PTHR43214">
    <property type="entry name" value="TWO-COMPONENT RESPONSE REGULATOR"/>
    <property type="match status" value="1"/>
</dbReference>
<keyword evidence="4" id="KW-0804">Transcription</keyword>
<feature type="domain" description="Response regulatory" evidence="7">
    <location>
        <begin position="2"/>
        <end position="119"/>
    </location>
</feature>
<dbReference type="InterPro" id="IPR000792">
    <property type="entry name" value="Tscrpt_reg_LuxR_C"/>
</dbReference>
<dbReference type="PROSITE" id="PS50043">
    <property type="entry name" value="HTH_LUXR_2"/>
    <property type="match status" value="1"/>
</dbReference>
<dbReference type="Gene3D" id="1.10.10.10">
    <property type="entry name" value="Winged helix-like DNA-binding domain superfamily/Winged helix DNA-binding domain"/>
    <property type="match status" value="1"/>
</dbReference>
<dbReference type="SMART" id="SM00448">
    <property type="entry name" value="REC"/>
    <property type="match status" value="1"/>
</dbReference>
<dbReference type="InterPro" id="IPR001789">
    <property type="entry name" value="Sig_transdc_resp-reg_receiver"/>
</dbReference>
<dbReference type="EMBL" id="JASOOY020000027">
    <property type="protein sequence ID" value="MEO3717485.1"/>
    <property type="molecule type" value="Genomic_DNA"/>
</dbReference>
<evidence type="ECO:0000259" key="6">
    <source>
        <dbReference type="PROSITE" id="PS50043"/>
    </source>
</evidence>
<reference evidence="8" key="2">
    <citation type="submission" date="2024-05" db="EMBL/GenBank/DDBJ databases">
        <authorList>
            <person name="Wolfe A."/>
        </authorList>
    </citation>
    <scope>NUCLEOTIDE SEQUENCE</scope>
    <source>
        <strain evidence="8">UMB1064</strain>
    </source>
</reference>
<feature type="modified residue" description="4-aspartylphosphate" evidence="5">
    <location>
        <position position="51"/>
    </location>
</feature>
<dbReference type="PRINTS" id="PR00038">
    <property type="entry name" value="HTHLUXR"/>
</dbReference>
<evidence type="ECO:0000259" key="7">
    <source>
        <dbReference type="PROSITE" id="PS50110"/>
    </source>
</evidence>
<dbReference type="SMART" id="SM00421">
    <property type="entry name" value="HTH_LUXR"/>
    <property type="match status" value="1"/>
</dbReference>
<dbReference type="CDD" id="cd17535">
    <property type="entry name" value="REC_NarL-like"/>
    <property type="match status" value="1"/>
</dbReference>
<name>A0AAW9SVR7_CORAY</name>
<dbReference type="GO" id="GO:0000160">
    <property type="term" value="P:phosphorelay signal transduction system"/>
    <property type="evidence" value="ECO:0007669"/>
    <property type="project" value="InterPro"/>
</dbReference>
<protein>
    <submittedName>
        <fullName evidence="8">Response regulator transcription factor</fullName>
    </submittedName>
</protein>
<evidence type="ECO:0000256" key="2">
    <source>
        <dbReference type="ARBA" id="ARBA00023015"/>
    </source>
</evidence>
<evidence type="ECO:0000313" key="9">
    <source>
        <dbReference type="Proteomes" id="UP001223646"/>
    </source>
</evidence>
<dbReference type="InterPro" id="IPR011006">
    <property type="entry name" value="CheY-like_superfamily"/>
</dbReference>
<keyword evidence="3" id="KW-0238">DNA-binding</keyword>
<feature type="domain" description="HTH luxR-type" evidence="6">
    <location>
        <begin position="139"/>
        <end position="209"/>
    </location>
</feature>
<dbReference type="InterPro" id="IPR036388">
    <property type="entry name" value="WH-like_DNA-bd_sf"/>
</dbReference>
<dbReference type="Pfam" id="PF00196">
    <property type="entry name" value="GerE"/>
    <property type="match status" value="1"/>
</dbReference>
<dbReference type="RefSeq" id="WP_284826030.1">
    <property type="nucleotide sequence ID" value="NZ_JASOOY020000027.1"/>
</dbReference>
<dbReference type="AlphaFoldDB" id="A0AAW9SVR7"/>
<reference evidence="8" key="1">
    <citation type="submission" date="2023-05" db="EMBL/GenBank/DDBJ databases">
        <authorList>
            <person name="Du J."/>
        </authorList>
    </citation>
    <scope>NUCLEOTIDE SEQUENCE</scope>
    <source>
        <strain evidence="8">UMB1064</strain>
    </source>
</reference>
<evidence type="ECO:0000256" key="1">
    <source>
        <dbReference type="ARBA" id="ARBA00022553"/>
    </source>
</evidence>
<accession>A0AAW9SVR7</accession>
<dbReference type="InterPro" id="IPR058245">
    <property type="entry name" value="NreC/VraR/RcsB-like_REC"/>
</dbReference>
<dbReference type="GO" id="GO:0003677">
    <property type="term" value="F:DNA binding"/>
    <property type="evidence" value="ECO:0007669"/>
    <property type="project" value="UniProtKB-KW"/>
</dbReference>
<dbReference type="Gene3D" id="3.40.50.2300">
    <property type="match status" value="1"/>
</dbReference>
<dbReference type="InterPro" id="IPR039420">
    <property type="entry name" value="WalR-like"/>
</dbReference>
<proteinExistence type="predicted"/>
<dbReference type="PROSITE" id="PS50110">
    <property type="entry name" value="RESPONSE_REGULATORY"/>
    <property type="match status" value="1"/>
</dbReference>
<gene>
    <name evidence="8" type="ORF">QP460_007785</name>
</gene>
<dbReference type="CDD" id="cd06170">
    <property type="entry name" value="LuxR_C_like"/>
    <property type="match status" value="1"/>
</dbReference>
<dbReference type="Proteomes" id="UP001223646">
    <property type="component" value="Unassembled WGS sequence"/>
</dbReference>
<evidence type="ECO:0000313" key="8">
    <source>
        <dbReference type="EMBL" id="MEO3717485.1"/>
    </source>
</evidence>
<organism evidence="8 9">
    <name type="scientific">Corynebacterium amycolatum</name>
    <dbReference type="NCBI Taxonomy" id="43765"/>
    <lineage>
        <taxon>Bacteria</taxon>
        <taxon>Bacillati</taxon>
        <taxon>Actinomycetota</taxon>
        <taxon>Actinomycetes</taxon>
        <taxon>Mycobacteriales</taxon>
        <taxon>Corynebacteriaceae</taxon>
        <taxon>Corynebacterium</taxon>
    </lineage>
</organism>
<dbReference type="SUPFAM" id="SSF52172">
    <property type="entry name" value="CheY-like"/>
    <property type="match status" value="1"/>
</dbReference>
<comment type="caution">
    <text evidence="8">The sequence shown here is derived from an EMBL/GenBank/DDBJ whole genome shotgun (WGS) entry which is preliminary data.</text>
</comment>
<keyword evidence="2" id="KW-0805">Transcription regulation</keyword>
<evidence type="ECO:0000256" key="5">
    <source>
        <dbReference type="PROSITE-ProRule" id="PRU00169"/>
    </source>
</evidence>
<sequence length="215" mass="23482">MKVLLAEDSVLLREGLTGLLRALGHEVVAVGDADQLLDTAEEQAFDVIVTDVRMPPNMRDDGLLAVSTLRQDNPDQPVVVLSQYVAASYLDRLLQHGGFGYLLKERVSDVEHFVAALEEVRGGGTVVDPEVVATLLTAKQDGIAALTPREREVLDLMAQGLSNKEMEKRLVLTAGAVSKHVANVFLKLGFQPEDSNRRVKAVLRWLRYTAPSPSS</sequence>